<feature type="transmembrane region" description="Helical" evidence="1">
    <location>
        <begin position="255"/>
        <end position="277"/>
    </location>
</feature>
<dbReference type="PANTHER" id="PTHR43471:SF10">
    <property type="entry name" value="SLL1107 PROTEIN"/>
    <property type="match status" value="1"/>
</dbReference>
<feature type="transmembrane region" description="Helical" evidence="1">
    <location>
        <begin position="322"/>
        <end position="344"/>
    </location>
</feature>
<reference evidence="2 3" key="1">
    <citation type="journal article" date="2020" name="Syst. Appl. Microbiol.">
        <title>Alienimonas chondri sp. nov., a novel planctomycete isolated from the biofilm of the red alga Chondrus crispus.</title>
        <authorList>
            <person name="Vitorino I."/>
            <person name="Albuquerque L."/>
            <person name="Wiegand S."/>
            <person name="Kallscheuer N."/>
            <person name="da Costa M.S."/>
            <person name="Lobo-da-Cunha A."/>
            <person name="Jogler C."/>
            <person name="Lage O.M."/>
        </authorList>
    </citation>
    <scope>NUCLEOTIDE SEQUENCE [LARGE SCALE GENOMIC DNA]</scope>
    <source>
        <strain evidence="2 3">LzC2</strain>
    </source>
</reference>
<feature type="transmembrane region" description="Helical" evidence="1">
    <location>
        <begin position="34"/>
        <end position="52"/>
    </location>
</feature>
<accession>A0ABX1V7I2</accession>
<dbReference type="RefSeq" id="WP_315854482.1">
    <property type="nucleotide sequence ID" value="NZ_WTPX01000004.1"/>
</dbReference>
<dbReference type="PANTHER" id="PTHR43471">
    <property type="entry name" value="ABC TRANSPORTER PERMEASE"/>
    <property type="match status" value="1"/>
</dbReference>
<comment type="caution">
    <text evidence="2">The sequence shown here is derived from an EMBL/GenBank/DDBJ whole genome shotgun (WGS) entry which is preliminary data.</text>
</comment>
<evidence type="ECO:0000313" key="3">
    <source>
        <dbReference type="Proteomes" id="UP000609651"/>
    </source>
</evidence>
<feature type="transmembrane region" description="Helical" evidence="1">
    <location>
        <begin position="283"/>
        <end position="302"/>
    </location>
</feature>
<feature type="transmembrane region" description="Helical" evidence="1">
    <location>
        <begin position="227"/>
        <end position="248"/>
    </location>
</feature>
<gene>
    <name evidence="2" type="ORF">LzC2_02390</name>
</gene>
<feature type="transmembrane region" description="Helical" evidence="1">
    <location>
        <begin position="154"/>
        <end position="178"/>
    </location>
</feature>
<protein>
    <recommendedName>
        <fullName evidence="4">ABC transporter permease</fullName>
    </recommendedName>
</protein>
<evidence type="ECO:0008006" key="4">
    <source>
        <dbReference type="Google" id="ProtNLM"/>
    </source>
</evidence>
<keyword evidence="1" id="KW-1133">Transmembrane helix</keyword>
<keyword evidence="1" id="KW-0472">Membrane</keyword>
<keyword evidence="3" id="KW-1185">Reference proteome</keyword>
<evidence type="ECO:0000313" key="2">
    <source>
        <dbReference type="EMBL" id="NNJ24189.1"/>
    </source>
</evidence>
<sequence>MSVAPVLGSILPVLAQIGEESSGWGVGGNSPKGWLLVAGVVLAVAIGGYVFRRTTRAGVLAAATAKEAVRQPVFLLSMALAVALLVVNTFLPFFSLGEDVKMLKDTGLATMLIVGLLVAVWTASTTIHDEIEGRTAMTLLSKPINRRQFVLGKYLGILQAVGLLTVVVGVIFMGLVFYKVAYDAKESGEPIDYTEWVQPKQIGLGGALEGKEILVPNVEALLSTFEIVPALMLVYLEIAVLTAISVAISCRLPMVVNLSVCFTVFIVGHLTGVLVLWKGDGGALVEGVRFIAGLIATVLPALPAYSSEAAIAREALVPPEYLGWATLYTVCYSSAAILVAFLLFEDRDLA</sequence>
<feature type="transmembrane region" description="Helical" evidence="1">
    <location>
        <begin position="106"/>
        <end position="127"/>
    </location>
</feature>
<organism evidence="2 3">
    <name type="scientific">Alienimonas chondri</name>
    <dbReference type="NCBI Taxonomy" id="2681879"/>
    <lineage>
        <taxon>Bacteria</taxon>
        <taxon>Pseudomonadati</taxon>
        <taxon>Planctomycetota</taxon>
        <taxon>Planctomycetia</taxon>
        <taxon>Planctomycetales</taxon>
        <taxon>Planctomycetaceae</taxon>
        <taxon>Alienimonas</taxon>
    </lineage>
</organism>
<feature type="transmembrane region" description="Helical" evidence="1">
    <location>
        <begin position="73"/>
        <end position="94"/>
    </location>
</feature>
<name>A0ABX1V7I2_9PLAN</name>
<keyword evidence="1" id="KW-0812">Transmembrane</keyword>
<proteinExistence type="predicted"/>
<evidence type="ECO:0000256" key="1">
    <source>
        <dbReference type="SAM" id="Phobius"/>
    </source>
</evidence>
<dbReference type="EMBL" id="WTPX01000004">
    <property type="protein sequence ID" value="NNJ24189.1"/>
    <property type="molecule type" value="Genomic_DNA"/>
</dbReference>
<dbReference type="Proteomes" id="UP000609651">
    <property type="component" value="Unassembled WGS sequence"/>
</dbReference>